<sequence>MGYNINTNHMKITLKNTNKDTKTLARLLSDYVMSKRSYTGFKDLTALLIVDNEQAEIHYEEAKPFTSVWSENDSFNSLVKKIPDAQHISLNAKYNDTGYPEFPDEIIKSAIKDNDLKDLKDDFTCEIISYVDNEDGVLFNKFMKKGNEYGLFNVDYSHDLSVIHSANSWRSDDWYMEISTTNFNESQLNNLRQMTNKLDSMLEENFTYYRNDGEDMTVEFSNPIFKSEYFDDALKQMTDIFTFCDSVDNSCIKISETEDGYYSLFDDNGEIFALVDVSIDDTFNFSYKIKK</sequence>
<dbReference type="EMBL" id="FNNF01000006">
    <property type="protein sequence ID" value="SDW18677.1"/>
    <property type="molecule type" value="Genomic_DNA"/>
</dbReference>
<gene>
    <name evidence="1" type="ORF">SAMN04487759_1066</name>
</gene>
<dbReference type="Proteomes" id="UP000182429">
    <property type="component" value="Unassembled WGS sequence"/>
</dbReference>
<accession>A0A1H2RH11</accession>
<dbReference type="RefSeq" id="WP_074685839.1">
    <property type="nucleotide sequence ID" value="NZ_FNNF01000006.1"/>
</dbReference>
<organism evidence="1 2">
    <name type="scientific">Kandleria vitulina</name>
    <dbReference type="NCBI Taxonomy" id="1630"/>
    <lineage>
        <taxon>Bacteria</taxon>
        <taxon>Bacillati</taxon>
        <taxon>Bacillota</taxon>
        <taxon>Erysipelotrichia</taxon>
        <taxon>Erysipelotrichales</taxon>
        <taxon>Coprobacillaceae</taxon>
        <taxon>Kandleria</taxon>
    </lineage>
</organism>
<protein>
    <submittedName>
        <fullName evidence="1">Uncharacterized protein</fullName>
    </submittedName>
</protein>
<dbReference type="AlphaFoldDB" id="A0A1H2RH11"/>
<name>A0A1H2RH11_9FIRM</name>
<proteinExistence type="predicted"/>
<reference evidence="1 2" key="1">
    <citation type="submission" date="2016-10" db="EMBL/GenBank/DDBJ databases">
        <authorList>
            <person name="de Groot N.N."/>
        </authorList>
    </citation>
    <scope>NUCLEOTIDE SEQUENCE [LARGE SCALE GENOMIC DNA]</scope>
    <source>
        <strain evidence="1 2">S3b</strain>
    </source>
</reference>
<evidence type="ECO:0000313" key="1">
    <source>
        <dbReference type="EMBL" id="SDW18677.1"/>
    </source>
</evidence>
<evidence type="ECO:0000313" key="2">
    <source>
        <dbReference type="Proteomes" id="UP000182429"/>
    </source>
</evidence>